<evidence type="ECO:0000313" key="2">
    <source>
        <dbReference type="EMBL" id="CAK0850774.1"/>
    </source>
</evidence>
<name>A0ABN9TWU0_9DINO</name>
<feature type="chain" id="PRO_5047240079" evidence="1">
    <location>
        <begin position="16"/>
        <end position="541"/>
    </location>
</feature>
<reference evidence="2" key="1">
    <citation type="submission" date="2023-10" db="EMBL/GenBank/DDBJ databases">
        <authorList>
            <person name="Chen Y."/>
            <person name="Shah S."/>
            <person name="Dougan E. K."/>
            <person name="Thang M."/>
            <person name="Chan C."/>
        </authorList>
    </citation>
    <scope>NUCLEOTIDE SEQUENCE [LARGE SCALE GENOMIC DNA]</scope>
</reference>
<feature type="signal peptide" evidence="1">
    <location>
        <begin position="1"/>
        <end position="15"/>
    </location>
</feature>
<organism evidence="2 3">
    <name type="scientific">Prorocentrum cordatum</name>
    <dbReference type="NCBI Taxonomy" id="2364126"/>
    <lineage>
        <taxon>Eukaryota</taxon>
        <taxon>Sar</taxon>
        <taxon>Alveolata</taxon>
        <taxon>Dinophyceae</taxon>
        <taxon>Prorocentrales</taxon>
        <taxon>Prorocentraceae</taxon>
        <taxon>Prorocentrum</taxon>
    </lineage>
</organism>
<proteinExistence type="predicted"/>
<protein>
    <submittedName>
        <fullName evidence="2">Uncharacterized protein</fullName>
    </submittedName>
</protein>
<evidence type="ECO:0000256" key="1">
    <source>
        <dbReference type="SAM" id="SignalP"/>
    </source>
</evidence>
<keyword evidence="1" id="KW-0732">Signal</keyword>
<sequence length="541" mass="60642">MLIDLMFELFSFVLSSRGTGYTSASHSGMLKSLRNHWEPIFAGTAVDSAKLDSIFDSAAELGNLHLQPKKSYLIPLWAPLTEDVVQRVRRIVAFLVPQWREVRIEDKGQTGAPVDSNVRLYGTSWFTVLTYLAQFFGLPRNVVRKEFHALHKALRLPPSAFRLTDILSFDAWFPTTAVRSMQALAAGTLWHTVKFTITTWPATLQRMDAVASRSVGLPRLAAGQWSPPFWRIGTAVVQRFAAASRDRPMEAPARTLPMYWQAAEVAKRAVRLSVAAGTRPHPQRAFVKFLQAAAHPDTFDTTLRKRLATWIEHERIPHDLQQRWRQLRVFLITLPPACMRWIVMRSATTCNAIMPYTGCLALDNSFMVIFCIVSGSPEMRTPSASVRKDLGQGVGQLREATAAMCSHEHWTTGLVISVRPSLLEQLIALEEVRVTDPSPEARLVEEFCGFLAKEHGCVLKAAECAHERGSRTLTWGGVLPTDQAGAEADLDEVLELFATGVDRLGFTKVEWCKARAPTAWVESPTRYNSHVHLRAFWEDSP</sequence>
<evidence type="ECO:0000313" key="3">
    <source>
        <dbReference type="Proteomes" id="UP001189429"/>
    </source>
</evidence>
<gene>
    <name evidence="2" type="ORF">PCOR1329_LOCUS43080</name>
</gene>
<dbReference type="EMBL" id="CAUYUJ010015174">
    <property type="protein sequence ID" value="CAK0850774.1"/>
    <property type="molecule type" value="Genomic_DNA"/>
</dbReference>
<accession>A0ABN9TWU0</accession>
<comment type="caution">
    <text evidence="2">The sequence shown here is derived from an EMBL/GenBank/DDBJ whole genome shotgun (WGS) entry which is preliminary data.</text>
</comment>
<keyword evidence="3" id="KW-1185">Reference proteome</keyword>
<dbReference type="Proteomes" id="UP001189429">
    <property type="component" value="Unassembled WGS sequence"/>
</dbReference>